<keyword evidence="4" id="KW-0067">ATP-binding</keyword>
<dbReference type="InterPro" id="IPR027417">
    <property type="entry name" value="P-loop_NTPase"/>
</dbReference>
<organism evidence="7 8">
    <name type="scientific">Leptospira alexanderi serovar Manhao 3 str. L 60</name>
    <dbReference type="NCBI Taxonomy" id="1049759"/>
    <lineage>
        <taxon>Bacteria</taxon>
        <taxon>Pseudomonadati</taxon>
        <taxon>Spirochaetota</taxon>
        <taxon>Spirochaetia</taxon>
        <taxon>Leptospirales</taxon>
        <taxon>Leptospiraceae</taxon>
        <taxon>Leptospira</taxon>
    </lineage>
</organism>
<feature type="domain" description="Helicase ATP-binding" evidence="5">
    <location>
        <begin position="148"/>
        <end position="319"/>
    </location>
</feature>
<dbReference type="PROSITE" id="PS51192">
    <property type="entry name" value="HELICASE_ATP_BIND_1"/>
    <property type="match status" value="1"/>
</dbReference>
<dbReference type="RefSeq" id="WP_020985216.1">
    <property type="nucleotide sequence ID" value="NZ_AHMT02000058.1"/>
</dbReference>
<dbReference type="Proteomes" id="UP000018747">
    <property type="component" value="Unassembled WGS sequence"/>
</dbReference>
<dbReference type="GO" id="GO:0005524">
    <property type="term" value="F:ATP binding"/>
    <property type="evidence" value="ECO:0007669"/>
    <property type="project" value="UniProtKB-KW"/>
</dbReference>
<sequence length="861" mass="100296">MIIDKLTEDILQDEYFWQLFKKASKMLAHNLFHDNINDNYFSQKDLCDLLRYADILSNSNKPQARNKSYQIIATLNEYYRNDPKYRTVSHAVFAKLGNFPGINYLSVSDKNKSELPFDRDIEKKIKEKKQEIPNSDGLIFTDVQFDLFEKLSNSDYFSFSGPTSMGKSFIIKSMIRKIISSDKKSNIILMVPTRALIAQFSNDLRKEFNNTLIEYGYKIMTTSSVSDILTEEKSSYLFILTPERLLSFLSNKKSPNITYLFIDEAHKLASILDMRSITAYTAVEKAIKANREIKLFFSAPNVSNPDIFLKLFNKEKPNTYHTIESPVSQNIFFVDLIKSEVTHFTGYEKYLFTPEVLKSIKKGDEFIRKIGSGESNIVYCSAKAKTISKAMELYNILEQDEEDDFYKSNEIISKQIKNYIHEEYYLAKLLKRGVAYHFGNLPQLIRNKIEFLFKEGKISYLFCTSTLLEGVNMPSKNIFILNNKKGNTNLEKIDFWNLAGRAGRLKFELSGNIFCLRETEKEWKSKNLLDDSEKIQIEPTIERHINKNLKEIEKIIKDQEGQIDKKKLKEILKYIANVISIDTLEITSDYKSNIIKKLIEENKDQIIELSKNKFKNLEVPISILNVNQSIKVAIQDKAYKKLKSFSNKEDIKLPARVDYNLAVVWLNRLHELFEWETEEKEIFKRTNDASKKRNMLSYYALLMNKWINGEPLSLIISHSLKYHRDNAIQIYDENRKIEIFNNTAKHINIVIGNIIDDIENVLRFSFEKYFNNYYSILVEILGEDNAGPNWAIFLEYGSQNPTIIDLQIAGLSRHSANFLFKNHTNCLNIEKGKVISINKEKLRSSMNNESIEYEEISSLFF</sequence>
<dbReference type="PROSITE" id="PS51194">
    <property type="entry name" value="HELICASE_CTER"/>
    <property type="match status" value="1"/>
</dbReference>
<dbReference type="PANTHER" id="PTHR47961">
    <property type="entry name" value="DNA POLYMERASE THETA, PUTATIVE (AFU_ORTHOLOGUE AFUA_1G05260)-RELATED"/>
    <property type="match status" value="1"/>
</dbReference>
<dbReference type="InterPro" id="IPR050474">
    <property type="entry name" value="Hel308_SKI2-like"/>
</dbReference>
<evidence type="ECO:0000259" key="6">
    <source>
        <dbReference type="PROSITE" id="PS51194"/>
    </source>
</evidence>
<dbReference type="InterPro" id="IPR011545">
    <property type="entry name" value="DEAD/DEAH_box_helicase_dom"/>
</dbReference>
<dbReference type="InterPro" id="IPR014001">
    <property type="entry name" value="Helicase_ATP-bd"/>
</dbReference>
<dbReference type="Gene3D" id="3.40.50.300">
    <property type="entry name" value="P-loop containing nucleotide triphosphate hydrolases"/>
    <property type="match status" value="2"/>
</dbReference>
<dbReference type="EMBL" id="AHMT02000058">
    <property type="protein sequence ID" value="EQA60623.1"/>
    <property type="molecule type" value="Genomic_DNA"/>
</dbReference>
<evidence type="ECO:0000259" key="5">
    <source>
        <dbReference type="PROSITE" id="PS51192"/>
    </source>
</evidence>
<accession>V6IAD0</accession>
<dbReference type="SMART" id="SM00487">
    <property type="entry name" value="DEXDc"/>
    <property type="match status" value="1"/>
</dbReference>
<dbReference type="GO" id="GO:0003676">
    <property type="term" value="F:nucleic acid binding"/>
    <property type="evidence" value="ECO:0007669"/>
    <property type="project" value="InterPro"/>
</dbReference>
<keyword evidence="8" id="KW-1185">Reference proteome</keyword>
<name>V6IAD0_9LEPT</name>
<dbReference type="Pfam" id="PF00271">
    <property type="entry name" value="Helicase_C"/>
    <property type="match status" value="1"/>
</dbReference>
<evidence type="ECO:0000313" key="7">
    <source>
        <dbReference type="EMBL" id="EQA60623.1"/>
    </source>
</evidence>
<feature type="domain" description="Helicase C-terminal" evidence="6">
    <location>
        <begin position="362"/>
        <end position="560"/>
    </location>
</feature>
<gene>
    <name evidence="7" type="ORF">LEP1GSC062_2796</name>
</gene>
<evidence type="ECO:0000256" key="4">
    <source>
        <dbReference type="ARBA" id="ARBA00022840"/>
    </source>
</evidence>
<dbReference type="AlphaFoldDB" id="V6IAD0"/>
<proteinExistence type="predicted"/>
<protein>
    <submittedName>
        <fullName evidence="7">DEAD/DEAH box helicase</fullName>
    </submittedName>
</protein>
<keyword evidence="1" id="KW-0547">Nucleotide-binding</keyword>
<evidence type="ECO:0000256" key="3">
    <source>
        <dbReference type="ARBA" id="ARBA00022806"/>
    </source>
</evidence>
<dbReference type="SUPFAM" id="SSF52540">
    <property type="entry name" value="P-loop containing nucleoside triphosphate hydrolases"/>
    <property type="match status" value="2"/>
</dbReference>
<dbReference type="GO" id="GO:0004386">
    <property type="term" value="F:helicase activity"/>
    <property type="evidence" value="ECO:0007669"/>
    <property type="project" value="UniProtKB-KW"/>
</dbReference>
<dbReference type="SMART" id="SM00490">
    <property type="entry name" value="HELICc"/>
    <property type="match status" value="1"/>
</dbReference>
<dbReference type="InterPro" id="IPR001650">
    <property type="entry name" value="Helicase_C-like"/>
</dbReference>
<reference evidence="7" key="1">
    <citation type="submission" date="2013-05" db="EMBL/GenBank/DDBJ databases">
        <authorList>
            <person name="Harkins D.M."/>
            <person name="Durkin A.S."/>
            <person name="Brinkac L.M."/>
            <person name="Haft D.H."/>
            <person name="Selengut J.D."/>
            <person name="Sanka R."/>
            <person name="DePew J."/>
            <person name="Purushe J."/>
            <person name="Hartskeerl R.A."/>
            <person name="Ahmed A."/>
            <person name="van der Linden H."/>
            <person name="Goris M.G.A."/>
            <person name="Vinetz J.M."/>
            <person name="Sutton G.G."/>
            <person name="Nierman W.C."/>
            <person name="Fouts D.E."/>
        </authorList>
    </citation>
    <scope>NUCLEOTIDE SEQUENCE [LARGE SCALE GENOMIC DNA]</scope>
    <source>
        <strain evidence="7">L 60</strain>
    </source>
</reference>
<keyword evidence="2" id="KW-0378">Hydrolase</keyword>
<comment type="caution">
    <text evidence="7">The sequence shown here is derived from an EMBL/GenBank/DDBJ whole genome shotgun (WGS) entry which is preliminary data.</text>
</comment>
<dbReference type="OrthoDB" id="310363at2"/>
<evidence type="ECO:0000256" key="1">
    <source>
        <dbReference type="ARBA" id="ARBA00022741"/>
    </source>
</evidence>
<dbReference type="Pfam" id="PF00270">
    <property type="entry name" value="DEAD"/>
    <property type="match status" value="1"/>
</dbReference>
<dbReference type="PANTHER" id="PTHR47961:SF8">
    <property type="entry name" value="DEXH-BOX ATP-DEPENDENT RNA HELICASE DEXH15 CHLOROPLASTIC"/>
    <property type="match status" value="1"/>
</dbReference>
<evidence type="ECO:0000256" key="2">
    <source>
        <dbReference type="ARBA" id="ARBA00022801"/>
    </source>
</evidence>
<dbReference type="GO" id="GO:0016787">
    <property type="term" value="F:hydrolase activity"/>
    <property type="evidence" value="ECO:0007669"/>
    <property type="project" value="UniProtKB-KW"/>
</dbReference>
<evidence type="ECO:0000313" key="8">
    <source>
        <dbReference type="Proteomes" id="UP000018747"/>
    </source>
</evidence>
<keyword evidence="3 7" id="KW-0347">Helicase</keyword>